<dbReference type="GO" id="GO:0004788">
    <property type="term" value="F:thiamine diphosphokinase activity"/>
    <property type="evidence" value="ECO:0007669"/>
    <property type="project" value="UniProtKB-EC"/>
</dbReference>
<dbReference type="Pfam" id="PF04263">
    <property type="entry name" value="TPK_catalytic"/>
    <property type="match status" value="1"/>
</dbReference>
<evidence type="ECO:0000313" key="7">
    <source>
        <dbReference type="EMBL" id="MFB9231021.1"/>
    </source>
</evidence>
<organism evidence="7 8">
    <name type="scientific">Pseudohalocynthiibacter aestuariivivens</name>
    <dbReference type="NCBI Taxonomy" id="1591409"/>
    <lineage>
        <taxon>Bacteria</taxon>
        <taxon>Pseudomonadati</taxon>
        <taxon>Pseudomonadota</taxon>
        <taxon>Alphaproteobacteria</taxon>
        <taxon>Rhodobacterales</taxon>
        <taxon>Paracoccaceae</taxon>
        <taxon>Pseudohalocynthiibacter</taxon>
    </lineage>
</organism>
<evidence type="ECO:0000256" key="1">
    <source>
        <dbReference type="ARBA" id="ARBA00022679"/>
    </source>
</evidence>
<dbReference type="SUPFAM" id="SSF63999">
    <property type="entry name" value="Thiamin pyrophosphokinase, catalytic domain"/>
    <property type="match status" value="1"/>
</dbReference>
<gene>
    <name evidence="7" type="ORF">ACFFUT_04370</name>
</gene>
<dbReference type="InterPro" id="IPR007371">
    <property type="entry name" value="TPK_catalytic"/>
</dbReference>
<keyword evidence="4" id="KW-0067">ATP-binding</keyword>
<dbReference type="SMART" id="SM00983">
    <property type="entry name" value="TPK_B1_binding"/>
    <property type="match status" value="1"/>
</dbReference>
<dbReference type="CDD" id="cd07995">
    <property type="entry name" value="TPK"/>
    <property type="match status" value="1"/>
</dbReference>
<dbReference type="InterPro" id="IPR007373">
    <property type="entry name" value="Thiamin_PyroPKinase_B1-bd"/>
</dbReference>
<dbReference type="EC" id="2.7.6.2" evidence="5"/>
<dbReference type="Pfam" id="PF04265">
    <property type="entry name" value="TPK_B1_binding"/>
    <property type="match status" value="1"/>
</dbReference>
<dbReference type="Gene3D" id="3.40.50.10240">
    <property type="entry name" value="Thiamin pyrophosphokinase, catalytic domain"/>
    <property type="match status" value="1"/>
</dbReference>
<reference evidence="7 8" key="1">
    <citation type="submission" date="2024-09" db="EMBL/GenBank/DDBJ databases">
        <authorList>
            <person name="Sun Q."/>
            <person name="Mori K."/>
        </authorList>
    </citation>
    <scope>NUCLEOTIDE SEQUENCE [LARGE SCALE GENOMIC DNA]</scope>
    <source>
        <strain evidence="7 8">CECT 8726</strain>
    </source>
</reference>
<dbReference type="Proteomes" id="UP001589683">
    <property type="component" value="Unassembled WGS sequence"/>
</dbReference>
<evidence type="ECO:0000256" key="4">
    <source>
        <dbReference type="ARBA" id="ARBA00022840"/>
    </source>
</evidence>
<keyword evidence="2" id="KW-0547">Nucleotide-binding</keyword>
<sequence length="227" mass="23588">MKRHIIHDSGPITLIGGGAAADGALAAALAIAPNLVAADGGAQVALAAGHMPLAVIGDFDSISSETKAAIPAERLHQFAEQDTTDFEKCISRISVPLILGVGFNGARLDHELSALSVMARYPDQPCILIGGHDITFLAPTETELNLKPGSRVSLFPMGPVRGSSEGLRWAIDDIPFAPDGLVGTSNIVTGPVRLSFSAAKMLLILPRDALAECVKVFLSRAAPLPAL</sequence>
<comment type="caution">
    <text evidence="7">The sequence shown here is derived from an EMBL/GenBank/DDBJ whole genome shotgun (WGS) entry which is preliminary data.</text>
</comment>
<evidence type="ECO:0000259" key="6">
    <source>
        <dbReference type="SMART" id="SM00983"/>
    </source>
</evidence>
<keyword evidence="1 7" id="KW-0808">Transferase</keyword>
<dbReference type="InterPro" id="IPR036371">
    <property type="entry name" value="TPK_B1-bd_sf"/>
</dbReference>
<dbReference type="EMBL" id="JBHMEA010000009">
    <property type="protein sequence ID" value="MFB9231021.1"/>
    <property type="molecule type" value="Genomic_DNA"/>
</dbReference>
<dbReference type="SUPFAM" id="SSF63862">
    <property type="entry name" value="Thiamin pyrophosphokinase, substrate-binding domain"/>
    <property type="match status" value="1"/>
</dbReference>
<dbReference type="InterPro" id="IPR053149">
    <property type="entry name" value="TPK"/>
</dbReference>
<dbReference type="PANTHER" id="PTHR41299">
    <property type="entry name" value="THIAMINE PYROPHOSPHOKINASE"/>
    <property type="match status" value="1"/>
</dbReference>
<dbReference type="RefSeq" id="WP_213890607.1">
    <property type="nucleotide sequence ID" value="NZ_JAGFNU010000012.1"/>
</dbReference>
<accession>A0ABV5JC38</accession>
<dbReference type="NCBIfam" id="TIGR01378">
    <property type="entry name" value="thi_PPkinase"/>
    <property type="match status" value="1"/>
</dbReference>
<evidence type="ECO:0000256" key="5">
    <source>
        <dbReference type="NCBIfam" id="TIGR01378"/>
    </source>
</evidence>
<dbReference type="InterPro" id="IPR006282">
    <property type="entry name" value="Thi_PPkinase"/>
</dbReference>
<evidence type="ECO:0000256" key="2">
    <source>
        <dbReference type="ARBA" id="ARBA00022741"/>
    </source>
</evidence>
<keyword evidence="3" id="KW-0418">Kinase</keyword>
<dbReference type="InterPro" id="IPR036759">
    <property type="entry name" value="TPK_catalytic_sf"/>
</dbReference>
<keyword evidence="8" id="KW-1185">Reference proteome</keyword>
<proteinExistence type="predicted"/>
<name>A0ABV5JC38_9RHOB</name>
<dbReference type="PANTHER" id="PTHR41299:SF1">
    <property type="entry name" value="THIAMINE PYROPHOSPHOKINASE"/>
    <property type="match status" value="1"/>
</dbReference>
<evidence type="ECO:0000256" key="3">
    <source>
        <dbReference type="ARBA" id="ARBA00022777"/>
    </source>
</evidence>
<protein>
    <recommendedName>
        <fullName evidence="5">Thiamine diphosphokinase</fullName>
        <ecNumber evidence="5">2.7.6.2</ecNumber>
    </recommendedName>
</protein>
<evidence type="ECO:0000313" key="8">
    <source>
        <dbReference type="Proteomes" id="UP001589683"/>
    </source>
</evidence>
<feature type="domain" description="Thiamin pyrophosphokinase thiamin-binding" evidence="6">
    <location>
        <begin position="130"/>
        <end position="202"/>
    </location>
</feature>